<evidence type="ECO:0000259" key="2">
    <source>
        <dbReference type="Pfam" id="PF17921"/>
    </source>
</evidence>
<proteinExistence type="predicted"/>
<dbReference type="EMBL" id="KL367525">
    <property type="protein sequence ID" value="KFD66379.1"/>
    <property type="molecule type" value="Genomic_DNA"/>
</dbReference>
<dbReference type="PANTHER" id="PTHR37984:SF5">
    <property type="entry name" value="PROTEIN NYNRIN-LIKE"/>
    <property type="match status" value="1"/>
</dbReference>
<dbReference type="GO" id="GO:0003964">
    <property type="term" value="F:RNA-directed DNA polymerase activity"/>
    <property type="evidence" value="ECO:0007669"/>
    <property type="project" value="UniProtKB-EC"/>
</dbReference>
<reference evidence="3" key="1">
    <citation type="journal article" date="2014" name="Nat. Genet.">
        <title>Genome and transcriptome of the porcine whipworm Trichuris suis.</title>
        <authorList>
            <person name="Jex A.R."/>
            <person name="Nejsum P."/>
            <person name="Schwarz E.M."/>
            <person name="Hu L."/>
            <person name="Young N.D."/>
            <person name="Hall R.S."/>
            <person name="Korhonen P.K."/>
            <person name="Liao S."/>
            <person name="Thamsborg S."/>
            <person name="Xia J."/>
            <person name="Xu P."/>
            <person name="Wang S."/>
            <person name="Scheerlinck J.P."/>
            <person name="Hofmann A."/>
            <person name="Sternberg P.W."/>
            <person name="Wang J."/>
            <person name="Gasser R.B."/>
        </authorList>
    </citation>
    <scope>NUCLEOTIDE SEQUENCE [LARGE SCALE GENOMIC DNA]</scope>
    <source>
        <strain evidence="3">DCEP-RM93F</strain>
    </source>
</reference>
<dbReference type="Gene3D" id="1.10.340.70">
    <property type="match status" value="1"/>
</dbReference>
<sequence length="229" mass="26192">MIDGRRFTLLTDRKPLLAIFGSKSGIPVYTASHLQRWTTMALAYNFTVQYRRTSSFGQADTLSRLIASQTKDEEIAIAMVEAEVQQVVRESIRALPVTARLTAEETAKDWILQRVIKSLRSNWPRQCCNPEIRKFFDRKSSLSFADDCLMYGERVVIPSTLQRRVLRQLHEGHPGVSRMKAIARSHAYWPKIDSDIENLVRSCKRCAEAAKSPIKTELCPWPKAARPWA</sequence>
<accession>A0A085NA83</accession>
<dbReference type="EC" id="2.7.7.49" evidence="1"/>
<dbReference type="Proteomes" id="UP000030758">
    <property type="component" value="Unassembled WGS sequence"/>
</dbReference>
<dbReference type="FunFam" id="1.10.340.70:FF:000003">
    <property type="entry name" value="Protein CBG25708"/>
    <property type="match status" value="1"/>
</dbReference>
<dbReference type="InterPro" id="IPR050951">
    <property type="entry name" value="Retrovirus_Pol_polyprotein"/>
</dbReference>
<organism evidence="3">
    <name type="scientific">Trichuris suis</name>
    <name type="common">pig whipworm</name>
    <dbReference type="NCBI Taxonomy" id="68888"/>
    <lineage>
        <taxon>Eukaryota</taxon>
        <taxon>Metazoa</taxon>
        <taxon>Ecdysozoa</taxon>
        <taxon>Nematoda</taxon>
        <taxon>Enoplea</taxon>
        <taxon>Dorylaimia</taxon>
        <taxon>Trichinellida</taxon>
        <taxon>Trichuridae</taxon>
        <taxon>Trichuris</taxon>
    </lineage>
</organism>
<protein>
    <recommendedName>
        <fullName evidence="1">RNA-directed DNA polymerase</fullName>
        <ecNumber evidence="1">2.7.7.49</ecNumber>
    </recommendedName>
</protein>
<name>A0A085NA83_9BILA</name>
<evidence type="ECO:0000256" key="1">
    <source>
        <dbReference type="ARBA" id="ARBA00012493"/>
    </source>
</evidence>
<dbReference type="InterPro" id="IPR041588">
    <property type="entry name" value="Integrase_H2C2"/>
</dbReference>
<dbReference type="AlphaFoldDB" id="A0A085NA83"/>
<dbReference type="Pfam" id="PF17921">
    <property type="entry name" value="Integrase_H2C2"/>
    <property type="match status" value="1"/>
</dbReference>
<dbReference type="PANTHER" id="PTHR37984">
    <property type="entry name" value="PROTEIN CBG26694"/>
    <property type="match status" value="1"/>
</dbReference>
<gene>
    <name evidence="3" type="ORF">M514_05775</name>
</gene>
<evidence type="ECO:0000313" key="3">
    <source>
        <dbReference type="EMBL" id="KFD66379.1"/>
    </source>
</evidence>
<feature type="domain" description="Integrase zinc-binding" evidence="2">
    <location>
        <begin position="157"/>
        <end position="210"/>
    </location>
</feature>